<keyword evidence="1" id="KW-0472">Membrane</keyword>
<dbReference type="GeneID" id="25727629"/>
<organism evidence="2 3">
    <name type="scientific">Monoraphidium neglectum</name>
    <dbReference type="NCBI Taxonomy" id="145388"/>
    <lineage>
        <taxon>Eukaryota</taxon>
        <taxon>Viridiplantae</taxon>
        <taxon>Chlorophyta</taxon>
        <taxon>core chlorophytes</taxon>
        <taxon>Chlorophyceae</taxon>
        <taxon>CS clade</taxon>
        <taxon>Sphaeropleales</taxon>
        <taxon>Selenastraceae</taxon>
        <taxon>Monoraphidium</taxon>
    </lineage>
</organism>
<protein>
    <submittedName>
        <fullName evidence="2">Uncharacterized protein</fullName>
    </submittedName>
</protein>
<keyword evidence="1" id="KW-1133">Transmembrane helix</keyword>
<sequence length="66" mass="7039">MLKLFQAGGAQNTTFAILYIVNVVIWGLAGVGSFFTLGAAIAAYRRGAGPRRDYEARYGPSELATV</sequence>
<dbReference type="EMBL" id="KK102544">
    <property type="protein sequence ID" value="KIY97497.1"/>
    <property type="molecule type" value="Genomic_DNA"/>
</dbReference>
<keyword evidence="1" id="KW-0812">Transmembrane</keyword>
<keyword evidence="3" id="KW-1185">Reference proteome</keyword>
<dbReference type="Proteomes" id="UP000054498">
    <property type="component" value="Unassembled WGS sequence"/>
</dbReference>
<evidence type="ECO:0000313" key="2">
    <source>
        <dbReference type="EMBL" id="KIY97497.1"/>
    </source>
</evidence>
<proteinExistence type="predicted"/>
<accession>A0A0D2JCV8</accession>
<dbReference type="KEGG" id="mng:MNEG_10464"/>
<evidence type="ECO:0000256" key="1">
    <source>
        <dbReference type="SAM" id="Phobius"/>
    </source>
</evidence>
<dbReference type="AlphaFoldDB" id="A0A0D2JCV8"/>
<evidence type="ECO:0000313" key="3">
    <source>
        <dbReference type="Proteomes" id="UP000054498"/>
    </source>
</evidence>
<name>A0A0D2JCV8_9CHLO</name>
<dbReference type="RefSeq" id="XP_013896517.1">
    <property type="nucleotide sequence ID" value="XM_014041063.1"/>
</dbReference>
<reference evidence="2 3" key="1">
    <citation type="journal article" date="2013" name="BMC Genomics">
        <title>Reconstruction of the lipid metabolism for the microalga Monoraphidium neglectum from its genome sequence reveals characteristics suitable for biofuel production.</title>
        <authorList>
            <person name="Bogen C."/>
            <person name="Al-Dilaimi A."/>
            <person name="Albersmeier A."/>
            <person name="Wichmann J."/>
            <person name="Grundmann M."/>
            <person name="Rupp O."/>
            <person name="Lauersen K.J."/>
            <person name="Blifernez-Klassen O."/>
            <person name="Kalinowski J."/>
            <person name="Goesmann A."/>
            <person name="Mussgnug J.H."/>
            <person name="Kruse O."/>
        </authorList>
    </citation>
    <scope>NUCLEOTIDE SEQUENCE [LARGE SCALE GENOMIC DNA]</scope>
    <source>
        <strain evidence="2 3">SAG 48.87</strain>
    </source>
</reference>
<gene>
    <name evidence="2" type="ORF">MNEG_10464</name>
</gene>
<dbReference type="OrthoDB" id="543806at2759"/>
<feature type="transmembrane region" description="Helical" evidence="1">
    <location>
        <begin position="16"/>
        <end position="44"/>
    </location>
</feature>